<organism evidence="2 3">
    <name type="scientific">Planktothrix serta PCC 8927</name>
    <dbReference type="NCBI Taxonomy" id="671068"/>
    <lineage>
        <taxon>Bacteria</taxon>
        <taxon>Bacillati</taxon>
        <taxon>Cyanobacteriota</taxon>
        <taxon>Cyanophyceae</taxon>
        <taxon>Oscillatoriophycideae</taxon>
        <taxon>Oscillatoriales</taxon>
        <taxon>Microcoleaceae</taxon>
        <taxon>Planktothrix</taxon>
    </lineage>
</organism>
<sequence>MNPLTIEWVDKAEGDFTTALRELRARKSPNYDAACFHAQQCVEKYLKARLQEAGITFSKTHNLTVLLDLLLPVEPSYDGFRLKLLALTLFAVAYRYPGASADKDTAREALNFCQEVRQAVRLSLGLNP</sequence>
<dbReference type="Proteomes" id="UP000184550">
    <property type="component" value="Unassembled WGS sequence"/>
</dbReference>
<dbReference type="InterPro" id="IPR007842">
    <property type="entry name" value="HEPN_dom"/>
</dbReference>
<comment type="caution">
    <text evidence="2">The sequence shown here is derived from an EMBL/GenBank/DDBJ whole genome shotgun (WGS) entry which is preliminary data.</text>
</comment>
<proteinExistence type="predicted"/>
<protein>
    <submittedName>
        <fullName evidence="2">HEPN domain protein</fullName>
    </submittedName>
</protein>
<feature type="domain" description="HEPN" evidence="1">
    <location>
        <begin position="12"/>
        <end position="116"/>
    </location>
</feature>
<gene>
    <name evidence="2" type="ORF">PL8927_750106</name>
</gene>
<reference evidence="2" key="1">
    <citation type="submission" date="2019-10" db="EMBL/GenBank/DDBJ databases">
        <authorList>
            <consortium name="Genoscope - CEA"/>
            <person name="William W."/>
        </authorList>
    </citation>
    <scope>NUCLEOTIDE SEQUENCE [LARGE SCALE GENOMIC DNA]</scope>
    <source>
        <strain evidence="2">BBR_PRJEB10992</strain>
    </source>
</reference>
<keyword evidence="3" id="KW-1185">Reference proteome</keyword>
<dbReference type="Gene3D" id="1.20.120.330">
    <property type="entry name" value="Nucleotidyltransferases domain 2"/>
    <property type="match status" value="1"/>
</dbReference>
<accession>A0A7Z9E1E4</accession>
<dbReference type="RefSeq" id="WP_083624814.1">
    <property type="nucleotide sequence ID" value="NZ_LR734877.1"/>
</dbReference>
<dbReference type="EMBL" id="CZCU02000152">
    <property type="protein sequence ID" value="VXD22461.1"/>
    <property type="molecule type" value="Genomic_DNA"/>
</dbReference>
<dbReference type="SMART" id="SM00748">
    <property type="entry name" value="HEPN"/>
    <property type="match status" value="1"/>
</dbReference>
<dbReference type="Pfam" id="PF05168">
    <property type="entry name" value="HEPN"/>
    <property type="match status" value="1"/>
</dbReference>
<evidence type="ECO:0000259" key="1">
    <source>
        <dbReference type="PROSITE" id="PS50910"/>
    </source>
</evidence>
<dbReference type="OrthoDB" id="9811648at2"/>
<evidence type="ECO:0000313" key="3">
    <source>
        <dbReference type="Proteomes" id="UP000184550"/>
    </source>
</evidence>
<dbReference type="PROSITE" id="PS50910">
    <property type="entry name" value="HEPN"/>
    <property type="match status" value="1"/>
</dbReference>
<evidence type="ECO:0000313" key="2">
    <source>
        <dbReference type="EMBL" id="VXD22461.1"/>
    </source>
</evidence>
<name>A0A7Z9E1E4_9CYAN</name>
<dbReference type="SUPFAM" id="SSF81593">
    <property type="entry name" value="Nucleotidyltransferase substrate binding subunit/domain"/>
    <property type="match status" value="1"/>
</dbReference>
<dbReference type="AlphaFoldDB" id="A0A7Z9E1E4"/>